<feature type="transmembrane region" description="Helical" evidence="7">
    <location>
        <begin position="258"/>
        <end position="280"/>
    </location>
</feature>
<dbReference type="PANTHER" id="PTHR43163">
    <property type="entry name" value="DIPEPTIDE TRANSPORT SYSTEM PERMEASE PROTEIN DPPB-RELATED"/>
    <property type="match status" value="1"/>
</dbReference>
<proteinExistence type="inferred from homology"/>
<evidence type="ECO:0000256" key="2">
    <source>
        <dbReference type="ARBA" id="ARBA00022448"/>
    </source>
</evidence>
<evidence type="ECO:0000313" key="9">
    <source>
        <dbReference type="EMBL" id="TQL86879.1"/>
    </source>
</evidence>
<reference evidence="9 10" key="1">
    <citation type="submission" date="2019-06" db="EMBL/GenBank/DDBJ databases">
        <title>Sequencing the genomes of 1000 actinobacteria strains.</title>
        <authorList>
            <person name="Klenk H.-P."/>
        </authorList>
    </citation>
    <scope>NUCLEOTIDE SEQUENCE [LARGE SCALE GENOMIC DNA]</scope>
    <source>
        <strain evidence="9 10">DSM 20169</strain>
    </source>
</reference>
<dbReference type="Pfam" id="PF19300">
    <property type="entry name" value="BPD_transp_1_N"/>
    <property type="match status" value="1"/>
</dbReference>
<dbReference type="Proteomes" id="UP000317209">
    <property type="component" value="Unassembled WGS sequence"/>
</dbReference>
<dbReference type="InterPro" id="IPR000515">
    <property type="entry name" value="MetI-like"/>
</dbReference>
<dbReference type="PROSITE" id="PS50928">
    <property type="entry name" value="ABC_TM1"/>
    <property type="match status" value="1"/>
</dbReference>
<evidence type="ECO:0000256" key="7">
    <source>
        <dbReference type="RuleBase" id="RU363032"/>
    </source>
</evidence>
<feature type="transmembrane region" description="Helical" evidence="7">
    <location>
        <begin position="162"/>
        <end position="192"/>
    </location>
</feature>
<evidence type="ECO:0000256" key="4">
    <source>
        <dbReference type="ARBA" id="ARBA00022692"/>
    </source>
</evidence>
<feature type="transmembrane region" description="Helical" evidence="7">
    <location>
        <begin position="309"/>
        <end position="330"/>
    </location>
</feature>
<dbReference type="CDD" id="cd06261">
    <property type="entry name" value="TM_PBP2"/>
    <property type="match status" value="1"/>
</dbReference>
<accession>A0A543BPX3</accession>
<keyword evidence="4 7" id="KW-0812">Transmembrane</keyword>
<keyword evidence="5 7" id="KW-1133">Transmembrane helix</keyword>
<comment type="caution">
    <text evidence="9">The sequence shown here is derived from an EMBL/GenBank/DDBJ whole genome shotgun (WGS) entry which is preliminary data.</text>
</comment>
<gene>
    <name evidence="9" type="ORF">FB560_2544</name>
</gene>
<keyword evidence="2 7" id="KW-0813">Transport</keyword>
<evidence type="ECO:0000313" key="10">
    <source>
        <dbReference type="Proteomes" id="UP000317209"/>
    </source>
</evidence>
<dbReference type="EMBL" id="VFOX01000001">
    <property type="protein sequence ID" value="TQL86879.1"/>
    <property type="molecule type" value="Genomic_DNA"/>
</dbReference>
<evidence type="ECO:0000256" key="1">
    <source>
        <dbReference type="ARBA" id="ARBA00004651"/>
    </source>
</evidence>
<name>A0A543BPX3_9MICO</name>
<keyword evidence="10" id="KW-1185">Reference proteome</keyword>
<feature type="domain" description="ABC transmembrane type-1" evidence="8">
    <location>
        <begin position="122"/>
        <end position="323"/>
    </location>
</feature>
<organism evidence="9 10">
    <name type="scientific">Microbacterium saperdae</name>
    <dbReference type="NCBI Taxonomy" id="69368"/>
    <lineage>
        <taxon>Bacteria</taxon>
        <taxon>Bacillati</taxon>
        <taxon>Actinomycetota</taxon>
        <taxon>Actinomycetes</taxon>
        <taxon>Micrococcales</taxon>
        <taxon>Microbacteriaceae</taxon>
        <taxon>Microbacterium</taxon>
    </lineage>
</organism>
<dbReference type="OrthoDB" id="4695618at2"/>
<feature type="transmembrane region" description="Helical" evidence="7">
    <location>
        <begin position="39"/>
        <end position="57"/>
    </location>
</feature>
<keyword evidence="3" id="KW-1003">Cell membrane</keyword>
<dbReference type="InterPro" id="IPR045621">
    <property type="entry name" value="BPD_transp_1_N"/>
</dbReference>
<sequence length="340" mass="36038">MTSQIVTRPKTVVVATPRGGRHGGGRWVPFLLRRIGRMLIAMLVIVTAAFVVLRAAGGDPVRAALGPTAPASVVAERRAQLGLDDPLIVQFWNYLTGIVFHGDLGVSLITGRSVNELVAFRLPATVQLAGIAFLVILVIAIPLGLAIAILTAGNRRRPVELAFTSITGFFAAVPEYLIGVALLMLFAITIPLLPVAGISGPQSYILPVLALALGASASLSRIARVEALNVLSDDYIRTARSKRLPAAMIYFRHALPNMLTATLTLGGALLATMIAGSVLVERVFNWPGMGSAFVQAIITKDYGIVQGLAIVYAAIILIVNLLVDVVLALLDRRTTILETA</sequence>
<evidence type="ECO:0000256" key="3">
    <source>
        <dbReference type="ARBA" id="ARBA00022475"/>
    </source>
</evidence>
<evidence type="ECO:0000259" key="8">
    <source>
        <dbReference type="PROSITE" id="PS50928"/>
    </source>
</evidence>
<dbReference type="Gene3D" id="1.10.3720.10">
    <property type="entry name" value="MetI-like"/>
    <property type="match status" value="1"/>
</dbReference>
<feature type="transmembrane region" description="Helical" evidence="7">
    <location>
        <begin position="204"/>
        <end position="223"/>
    </location>
</feature>
<protein>
    <submittedName>
        <fullName evidence="9">Peptide/nickel transport system permease protein</fullName>
    </submittedName>
</protein>
<dbReference type="GO" id="GO:0055085">
    <property type="term" value="P:transmembrane transport"/>
    <property type="evidence" value="ECO:0007669"/>
    <property type="project" value="InterPro"/>
</dbReference>
<dbReference type="PANTHER" id="PTHR43163:SF6">
    <property type="entry name" value="DIPEPTIDE TRANSPORT SYSTEM PERMEASE PROTEIN DPPB-RELATED"/>
    <property type="match status" value="1"/>
</dbReference>
<feature type="transmembrane region" description="Helical" evidence="7">
    <location>
        <begin position="128"/>
        <end position="150"/>
    </location>
</feature>
<comment type="similarity">
    <text evidence="7">Belongs to the binding-protein-dependent transport system permease family.</text>
</comment>
<dbReference type="AlphaFoldDB" id="A0A543BPX3"/>
<evidence type="ECO:0000256" key="6">
    <source>
        <dbReference type="ARBA" id="ARBA00023136"/>
    </source>
</evidence>
<dbReference type="InterPro" id="IPR035906">
    <property type="entry name" value="MetI-like_sf"/>
</dbReference>
<evidence type="ECO:0000256" key="5">
    <source>
        <dbReference type="ARBA" id="ARBA00022989"/>
    </source>
</evidence>
<dbReference type="Pfam" id="PF00528">
    <property type="entry name" value="BPD_transp_1"/>
    <property type="match status" value="1"/>
</dbReference>
<dbReference type="RefSeq" id="WP_141872689.1">
    <property type="nucleotide sequence ID" value="NZ_VFOX01000001.1"/>
</dbReference>
<dbReference type="SUPFAM" id="SSF161098">
    <property type="entry name" value="MetI-like"/>
    <property type="match status" value="1"/>
</dbReference>
<keyword evidence="6 7" id="KW-0472">Membrane</keyword>
<comment type="subcellular location">
    <subcellularLocation>
        <location evidence="1 7">Cell membrane</location>
        <topology evidence="1 7">Multi-pass membrane protein</topology>
    </subcellularLocation>
</comment>
<dbReference type="GO" id="GO:0005886">
    <property type="term" value="C:plasma membrane"/>
    <property type="evidence" value="ECO:0007669"/>
    <property type="project" value="UniProtKB-SubCell"/>
</dbReference>